<organism evidence="1 2">
    <name type="scientific">Pseudomonas saudiphocaensis</name>
    <dbReference type="NCBI Taxonomy" id="1499686"/>
    <lineage>
        <taxon>Bacteria</taxon>
        <taxon>Pseudomonadati</taxon>
        <taxon>Pseudomonadota</taxon>
        <taxon>Gammaproteobacteria</taxon>
        <taxon>Pseudomonadales</taxon>
        <taxon>Pseudomonadaceae</taxon>
        <taxon>Pseudomonas</taxon>
    </lineage>
</organism>
<reference evidence="1 2" key="1">
    <citation type="submission" date="2014-07" db="EMBL/GenBank/DDBJ databases">
        <authorList>
            <person name="Urmite Genomes Urmite Genomes"/>
        </authorList>
    </citation>
    <scope>NUCLEOTIDE SEQUENCE [LARGE SCALE GENOMIC DNA]</scope>
    <source>
        <strain evidence="1 2">20_BN</strain>
    </source>
</reference>
<gene>
    <name evidence="1" type="ORF">BN1079_00624</name>
</gene>
<dbReference type="Pfam" id="PF09981">
    <property type="entry name" value="DUF2218"/>
    <property type="match status" value="1"/>
</dbReference>
<sequence length="101" mass="11456">MKASHEHLPQLKKAGAIVATDNPSRLINRLCKHWSHKFPVRHDEREGEGEIELSIGFCRLSAVEGGLNVFLESENLEQLQQVVADHLQRMASGETLSFDWH</sequence>
<dbReference type="EMBL" id="CCSF01000001">
    <property type="protein sequence ID" value="CDZ93336.1"/>
    <property type="molecule type" value="Genomic_DNA"/>
</dbReference>
<dbReference type="InterPro" id="IPR014543">
    <property type="entry name" value="UCP028291"/>
</dbReference>
<dbReference type="PIRSF" id="PIRSF028291">
    <property type="entry name" value="UCP028291"/>
    <property type="match status" value="1"/>
</dbReference>
<proteinExistence type="predicted"/>
<accession>A0A078LTX9</accession>
<evidence type="ECO:0000313" key="1">
    <source>
        <dbReference type="EMBL" id="CDZ93336.1"/>
    </source>
</evidence>
<protein>
    <submittedName>
        <fullName evidence="1">Cytochrome b561</fullName>
    </submittedName>
</protein>
<dbReference type="AlphaFoldDB" id="A0A078LTX9"/>
<dbReference type="Proteomes" id="UP000053902">
    <property type="component" value="Unassembled WGS sequence"/>
</dbReference>
<dbReference type="Gene3D" id="3.30.310.50">
    <property type="entry name" value="Alpha-D-phosphohexomutase, C-terminal domain"/>
    <property type="match status" value="1"/>
</dbReference>
<dbReference type="HOGENOM" id="CLU_127482_1_1_6"/>
<name>A0A078LTX9_9PSED</name>
<dbReference type="eggNOG" id="COG3553">
    <property type="taxonomic scope" value="Bacteria"/>
</dbReference>
<evidence type="ECO:0000313" key="2">
    <source>
        <dbReference type="Proteomes" id="UP000053902"/>
    </source>
</evidence>
<keyword evidence="2" id="KW-1185">Reference proteome</keyword>
<dbReference type="STRING" id="1499686.BN1079_00624"/>
<dbReference type="RefSeq" id="WP_231850760.1">
    <property type="nucleotide sequence ID" value="NZ_CCSF01000001.1"/>
</dbReference>